<comment type="caution">
    <text evidence="1">The sequence shown here is derived from an EMBL/GenBank/DDBJ whole genome shotgun (WGS) entry which is preliminary data.</text>
</comment>
<accession>A0A0J9ETM7</accession>
<protein>
    <submittedName>
        <fullName evidence="1">Uncharacterized protein</fullName>
    </submittedName>
</protein>
<name>A0A0J9ETM7_9FIRM</name>
<dbReference type="AlphaFoldDB" id="A0A0J9ETM7"/>
<proteinExistence type="predicted"/>
<sequence length="31" mass="3888">MIPPGYFRFKKKMSDVRENSIKEVMRWQKEK</sequence>
<dbReference type="EMBL" id="ADLK01000021">
    <property type="protein sequence ID" value="KMW19175.1"/>
    <property type="molecule type" value="Genomic_DNA"/>
</dbReference>
<evidence type="ECO:0000313" key="2">
    <source>
        <dbReference type="Proteomes" id="UP000037392"/>
    </source>
</evidence>
<dbReference type="Proteomes" id="UP000037392">
    <property type="component" value="Unassembled WGS sequence"/>
</dbReference>
<gene>
    <name evidence="1" type="ORF">HMPREF9470_02660</name>
</gene>
<organism evidence="1 2">
    <name type="scientific">[Clostridium] citroniae WAL-19142</name>
    <dbReference type="NCBI Taxonomy" id="742734"/>
    <lineage>
        <taxon>Bacteria</taxon>
        <taxon>Bacillati</taxon>
        <taxon>Bacillota</taxon>
        <taxon>Clostridia</taxon>
        <taxon>Lachnospirales</taxon>
        <taxon>Lachnospiraceae</taxon>
        <taxon>Enterocloster</taxon>
    </lineage>
</organism>
<reference evidence="1 2" key="1">
    <citation type="submission" date="2011-04" db="EMBL/GenBank/DDBJ databases">
        <title>The Genome Sequence of Clostridium citroniae WAL-19142.</title>
        <authorList>
            <consortium name="The Broad Institute Genome Sequencing Platform"/>
            <person name="Earl A."/>
            <person name="Ward D."/>
            <person name="Feldgarden M."/>
            <person name="Gevers D."/>
            <person name="Warren Y.A."/>
            <person name="Tyrrell K.L."/>
            <person name="Citron D.M."/>
            <person name="Goldstein E.J."/>
            <person name="Daigneault M."/>
            <person name="Allen-Vercoe E."/>
            <person name="Young S.K."/>
            <person name="Zeng Q."/>
            <person name="Gargeya S."/>
            <person name="Fitzgerald M."/>
            <person name="Haas B."/>
            <person name="Abouelleil A."/>
            <person name="Alvarado L."/>
            <person name="Arachchi H.M."/>
            <person name="Berlin A."/>
            <person name="Brown A."/>
            <person name="Chapman S.B."/>
            <person name="Chen Z."/>
            <person name="Dunbar C."/>
            <person name="Freedman E."/>
            <person name="Gearin G."/>
            <person name="Gellesch M."/>
            <person name="Goldberg J."/>
            <person name="Griggs A."/>
            <person name="Gujja S."/>
            <person name="Heilman E.R."/>
            <person name="Heiman D."/>
            <person name="Howarth C."/>
            <person name="Larson L."/>
            <person name="Lui A."/>
            <person name="MacDonald P.J."/>
            <person name="Mehta T."/>
            <person name="Montmayeur A."/>
            <person name="Murphy C."/>
            <person name="Neiman D."/>
            <person name="Pearson M."/>
            <person name="Priest M."/>
            <person name="Roberts A."/>
            <person name="Saif S."/>
            <person name="Shea T."/>
            <person name="Shenoy N."/>
            <person name="Sisk P."/>
            <person name="Stolte C."/>
            <person name="Sykes S."/>
            <person name="White J."/>
            <person name="Yandava C."/>
            <person name="Wortman J."/>
            <person name="Nusbaum C."/>
            <person name="Birren B."/>
        </authorList>
    </citation>
    <scope>NUCLEOTIDE SEQUENCE [LARGE SCALE GENOMIC DNA]</scope>
    <source>
        <strain evidence="1 2">WAL-19142</strain>
    </source>
</reference>
<evidence type="ECO:0000313" key="1">
    <source>
        <dbReference type="EMBL" id="KMW19175.1"/>
    </source>
</evidence>